<sequence length="147" mass="16960">MKPSHTSSTDSSQSSAVRIDKWLWAARFYRTRTLAKEAIEGGKVHFQGERVKVSKEIRVGMELTIRQGFDEKTVEITSLSVTRGNATVAQHLYQETEASIARRELMNAARKLSNQARPDHRPNKHERQQLQRFQQNSTRDRSFDEGF</sequence>
<feature type="domain" description="RNA-binding S4" evidence="6">
    <location>
        <begin position="17"/>
        <end position="87"/>
    </location>
</feature>
<dbReference type="InterPro" id="IPR025708">
    <property type="entry name" value="HSP15"/>
</dbReference>
<reference evidence="7 8" key="1">
    <citation type="submission" date="2018-07" db="EMBL/GenBank/DDBJ databases">
        <title>Genome sequencing of Moraxellaceae gen. HYN0046.</title>
        <authorList>
            <person name="Kim M."/>
            <person name="Yi H."/>
        </authorList>
    </citation>
    <scope>NUCLEOTIDE SEQUENCE [LARGE SCALE GENOMIC DNA]</scope>
    <source>
        <strain evidence="7 8">HYN0046</strain>
    </source>
</reference>
<dbReference type="AlphaFoldDB" id="A0A345P571"/>
<evidence type="ECO:0000313" key="7">
    <source>
        <dbReference type="EMBL" id="AXI02430.1"/>
    </source>
</evidence>
<keyword evidence="2 4" id="KW-0694">RNA-binding</keyword>
<dbReference type="Gene3D" id="3.10.290.10">
    <property type="entry name" value="RNA-binding S4 domain"/>
    <property type="match status" value="1"/>
</dbReference>
<feature type="compositionally biased region" description="Basic and acidic residues" evidence="5">
    <location>
        <begin position="117"/>
        <end position="129"/>
    </location>
</feature>
<dbReference type="PIRSF" id="PIRSF016821">
    <property type="entry name" value="HSP15"/>
    <property type="match status" value="1"/>
</dbReference>
<evidence type="ECO:0000259" key="6">
    <source>
        <dbReference type="SMART" id="SM00363"/>
    </source>
</evidence>
<dbReference type="GO" id="GO:0043023">
    <property type="term" value="F:ribosomal large subunit binding"/>
    <property type="evidence" value="ECO:0007669"/>
    <property type="project" value="InterPro"/>
</dbReference>
<evidence type="ECO:0000256" key="5">
    <source>
        <dbReference type="SAM" id="MobiDB-lite"/>
    </source>
</evidence>
<dbReference type="KEGG" id="mbah:HYN46_06040"/>
<protein>
    <recommendedName>
        <fullName evidence="4">Heat shock protein 15</fullName>
    </recommendedName>
</protein>
<dbReference type="GO" id="GO:0003727">
    <property type="term" value="F:single-stranded RNA binding"/>
    <property type="evidence" value="ECO:0007669"/>
    <property type="project" value="InterPro"/>
</dbReference>
<keyword evidence="8" id="KW-1185">Reference proteome</keyword>
<evidence type="ECO:0000256" key="4">
    <source>
        <dbReference type="PIRNR" id="PIRNR016821"/>
    </source>
</evidence>
<evidence type="ECO:0000256" key="2">
    <source>
        <dbReference type="ARBA" id="ARBA00022884"/>
    </source>
</evidence>
<evidence type="ECO:0000256" key="3">
    <source>
        <dbReference type="ARBA" id="ARBA00023125"/>
    </source>
</evidence>
<accession>A0A345P571</accession>
<dbReference type="Pfam" id="PF01479">
    <property type="entry name" value="S4"/>
    <property type="match status" value="1"/>
</dbReference>
<feature type="region of interest" description="Disordered" evidence="5">
    <location>
        <begin position="112"/>
        <end position="147"/>
    </location>
</feature>
<dbReference type="GO" id="GO:0003677">
    <property type="term" value="F:DNA binding"/>
    <property type="evidence" value="ECO:0007669"/>
    <property type="project" value="UniProtKB-KW"/>
</dbReference>
<gene>
    <name evidence="7" type="ORF">HYN46_06040</name>
</gene>
<dbReference type="InterPro" id="IPR036986">
    <property type="entry name" value="S4_RNA-bd_sf"/>
</dbReference>
<keyword evidence="3 4" id="KW-0238">DNA-binding</keyword>
<dbReference type="GO" id="GO:0034605">
    <property type="term" value="P:cellular response to heat"/>
    <property type="evidence" value="ECO:0007669"/>
    <property type="project" value="InterPro"/>
</dbReference>
<dbReference type="Proteomes" id="UP000253940">
    <property type="component" value="Chromosome"/>
</dbReference>
<dbReference type="InterPro" id="IPR002942">
    <property type="entry name" value="S4_RNA-bd"/>
</dbReference>
<feature type="compositionally biased region" description="Basic and acidic residues" evidence="5">
    <location>
        <begin position="138"/>
        <end position="147"/>
    </location>
</feature>
<dbReference type="EMBL" id="CP031222">
    <property type="protein sequence ID" value="AXI02430.1"/>
    <property type="molecule type" value="Genomic_DNA"/>
</dbReference>
<dbReference type="CDD" id="cd00165">
    <property type="entry name" value="S4"/>
    <property type="match status" value="1"/>
</dbReference>
<dbReference type="SMART" id="SM00363">
    <property type="entry name" value="S4"/>
    <property type="match status" value="1"/>
</dbReference>
<evidence type="ECO:0000256" key="1">
    <source>
        <dbReference type="ARBA" id="ARBA00008396"/>
    </source>
</evidence>
<evidence type="ECO:0000313" key="8">
    <source>
        <dbReference type="Proteomes" id="UP000253940"/>
    </source>
</evidence>
<dbReference type="RefSeq" id="WP_114898540.1">
    <property type="nucleotide sequence ID" value="NZ_CP031222.1"/>
</dbReference>
<dbReference type="SUPFAM" id="SSF55174">
    <property type="entry name" value="Alpha-L RNA-binding motif"/>
    <property type="match status" value="1"/>
</dbReference>
<dbReference type="OrthoDB" id="9797176at2"/>
<organism evidence="7 8">
    <name type="scientific">Aquirhabdus parva</name>
    <dbReference type="NCBI Taxonomy" id="2283318"/>
    <lineage>
        <taxon>Bacteria</taxon>
        <taxon>Pseudomonadati</taxon>
        <taxon>Pseudomonadota</taxon>
        <taxon>Gammaproteobacteria</taxon>
        <taxon>Moraxellales</taxon>
        <taxon>Moraxellaceae</taxon>
        <taxon>Aquirhabdus</taxon>
    </lineage>
</organism>
<dbReference type="PROSITE" id="PS50889">
    <property type="entry name" value="S4"/>
    <property type="match status" value="1"/>
</dbReference>
<comment type="similarity">
    <text evidence="1 4">Belongs to the HSP15 family.</text>
</comment>
<name>A0A345P571_9GAMM</name>
<proteinExistence type="inferred from homology"/>